<dbReference type="InterPro" id="IPR027370">
    <property type="entry name" value="Znf-RING_euk"/>
</dbReference>
<dbReference type="SMART" id="SM00757">
    <property type="entry name" value="CRA"/>
    <property type="match status" value="1"/>
</dbReference>
<dbReference type="InterPro" id="IPR044063">
    <property type="entry name" value="ZF_RING_GID"/>
</dbReference>
<evidence type="ECO:0000256" key="2">
    <source>
        <dbReference type="ARBA" id="ARBA00022490"/>
    </source>
</evidence>
<dbReference type="PROSITE" id="PS51867">
    <property type="entry name" value="ZF_RING_GID"/>
    <property type="match status" value="1"/>
</dbReference>
<dbReference type="Gene3D" id="3.30.40.10">
    <property type="entry name" value="Zinc/RING finger domain, C3HC4 (zinc finger)"/>
    <property type="match status" value="1"/>
</dbReference>
<dbReference type="InterPro" id="IPR037683">
    <property type="entry name" value="Rmd5_dRing"/>
</dbReference>
<dbReference type="SMART" id="SM00668">
    <property type="entry name" value="CTLH"/>
    <property type="match status" value="1"/>
</dbReference>
<gene>
    <name evidence="11" type="ORF">g.16485</name>
</gene>
<evidence type="ECO:0008006" key="12">
    <source>
        <dbReference type="Google" id="ProtNLM"/>
    </source>
</evidence>
<dbReference type="PANTHER" id="PTHR12170:SF3">
    <property type="entry name" value="GH10162P"/>
    <property type="match status" value="1"/>
</dbReference>
<dbReference type="InterPro" id="IPR006594">
    <property type="entry name" value="LisH"/>
</dbReference>
<feature type="domain" description="CTLH" evidence="9">
    <location>
        <begin position="144"/>
        <end position="204"/>
    </location>
</feature>
<dbReference type="GO" id="GO:0061630">
    <property type="term" value="F:ubiquitin protein ligase activity"/>
    <property type="evidence" value="ECO:0007669"/>
    <property type="project" value="InterPro"/>
</dbReference>
<evidence type="ECO:0000259" key="8">
    <source>
        <dbReference type="PROSITE" id="PS50089"/>
    </source>
</evidence>
<dbReference type="GO" id="GO:0005737">
    <property type="term" value="C:cytoplasm"/>
    <property type="evidence" value="ECO:0007669"/>
    <property type="project" value="UniProtKB-SubCell"/>
</dbReference>
<reference evidence="11" key="1">
    <citation type="submission" date="2015-08" db="EMBL/GenBank/DDBJ databases">
        <authorList>
            <person name="Babu N.S."/>
            <person name="Beckwith C.J."/>
            <person name="Beseler K.G."/>
            <person name="Brison A."/>
            <person name="Carone J.V."/>
            <person name="Caskin T.P."/>
            <person name="Diamond M."/>
            <person name="Durham M.E."/>
            <person name="Foxe J.M."/>
            <person name="Go M."/>
            <person name="Henderson B.A."/>
            <person name="Jones I.B."/>
            <person name="McGettigan J.A."/>
            <person name="Micheletti S.J."/>
            <person name="Nasrallah M.E."/>
            <person name="Ortiz D."/>
            <person name="Piller C.R."/>
            <person name="Privatt S.R."/>
            <person name="Schneider S.L."/>
            <person name="Sharp S."/>
            <person name="Smith T.C."/>
            <person name="Stanton J.D."/>
            <person name="Ullery H.E."/>
            <person name="Wilson R.J."/>
            <person name="Serrano M.G."/>
            <person name="Buck G."/>
            <person name="Lee V."/>
            <person name="Wang Y."/>
            <person name="Carvalho R."/>
            <person name="Voegtly L."/>
            <person name="Shi R."/>
            <person name="Duckworth R."/>
            <person name="Johnson A."/>
            <person name="Loviza R."/>
            <person name="Walstead R."/>
            <person name="Shah Z."/>
            <person name="Kiflezghi M."/>
            <person name="Wade K."/>
            <person name="Ball S.L."/>
            <person name="Bradley K.W."/>
            <person name="Asai D.J."/>
            <person name="Bowman C.A."/>
            <person name="Russell D.A."/>
            <person name="Pope W.H."/>
            <person name="Jacobs-Sera D."/>
            <person name="Hendrix R.W."/>
            <person name="Hatfull G.F."/>
        </authorList>
    </citation>
    <scope>NUCLEOTIDE SEQUENCE</scope>
</reference>
<feature type="domain" description="RING-type" evidence="8">
    <location>
        <begin position="329"/>
        <end position="372"/>
    </location>
</feature>
<dbReference type="FunFam" id="3.30.40.10:FF:000143">
    <property type="entry name" value="Regulator of gluconeogenesis Rmd5"/>
    <property type="match status" value="1"/>
</dbReference>
<dbReference type="InterPro" id="IPR001841">
    <property type="entry name" value="Znf_RING"/>
</dbReference>
<feature type="domain" description="RING-Gid-type" evidence="10">
    <location>
        <begin position="329"/>
        <end position="372"/>
    </location>
</feature>
<dbReference type="Pfam" id="PF10607">
    <property type="entry name" value="CTLH"/>
    <property type="match status" value="1"/>
</dbReference>
<keyword evidence="4 6" id="KW-0863">Zinc-finger</keyword>
<evidence type="ECO:0000256" key="6">
    <source>
        <dbReference type="PROSITE-ProRule" id="PRU00175"/>
    </source>
</evidence>
<evidence type="ECO:0000256" key="4">
    <source>
        <dbReference type="ARBA" id="ARBA00022771"/>
    </source>
</evidence>
<evidence type="ECO:0000259" key="10">
    <source>
        <dbReference type="PROSITE" id="PS51867"/>
    </source>
</evidence>
<dbReference type="GO" id="GO:0043161">
    <property type="term" value="P:proteasome-mediated ubiquitin-dependent protein catabolic process"/>
    <property type="evidence" value="ECO:0007669"/>
    <property type="project" value="InterPro"/>
</dbReference>
<dbReference type="EMBL" id="GDKF01003550">
    <property type="protein sequence ID" value="JAT75072.1"/>
    <property type="molecule type" value="Transcribed_RNA"/>
</dbReference>
<organism evidence="11">
    <name type="scientific">Auxenochlorella protothecoides</name>
    <name type="common">Green microalga</name>
    <name type="synonym">Chlorella protothecoides</name>
    <dbReference type="NCBI Taxonomy" id="3075"/>
    <lineage>
        <taxon>Eukaryota</taxon>
        <taxon>Viridiplantae</taxon>
        <taxon>Chlorophyta</taxon>
        <taxon>core chlorophytes</taxon>
        <taxon>Trebouxiophyceae</taxon>
        <taxon>Chlorellales</taxon>
        <taxon>Chlorellaceae</taxon>
        <taxon>Auxenochlorella</taxon>
    </lineage>
</organism>
<dbReference type="GO" id="GO:0005634">
    <property type="term" value="C:nucleus"/>
    <property type="evidence" value="ECO:0007669"/>
    <property type="project" value="TreeGrafter"/>
</dbReference>
<dbReference type="GO" id="GO:0008270">
    <property type="term" value="F:zinc ion binding"/>
    <property type="evidence" value="ECO:0007669"/>
    <property type="project" value="UniProtKB-KW"/>
</dbReference>
<sequence>MDPFAELLEDVERAVIAQETCSKQAMEIVGKCLQEVQHARAILGGGSPDGEVVGATAKALSLLKVDAKLASGTKNLHKAVGTLGKTIDKTFTSDISKAWGGQPSDTNLLNQAILEHLHHEGQFEVASTLAAETGLSHAHALRQPYEAMHAVLQQIHSKNLDAALAWVETNRSRLEETSGTLGSFEFHVRKVAFLQILSSEGRLAALQYARQHLQGFQQTELTSIQQLMGALCFAHSPTTQSPYTNLLGDEVWDSLAADFVSQSCALLGQAQDSPLLVTVAAGAASLPTILKLANVMPMQQGLADDGSGPHLPVDIPLGREFTFNSIFACPVSREQSTPENPPVILPCGHCMCKQSILKIAKSMTRSFKCPYCPAETTPLLCKEIVFPPVC</sequence>
<accession>A0A1D2A783</accession>
<dbReference type="PANTHER" id="PTHR12170">
    <property type="entry name" value="MACROPHAGE ERYTHROBLAST ATTACHER-RELATED"/>
    <property type="match status" value="1"/>
</dbReference>
<feature type="zinc finger region" description="RING-Gid-type" evidence="7">
    <location>
        <begin position="329"/>
        <end position="372"/>
    </location>
</feature>
<dbReference type="PROSITE" id="PS50896">
    <property type="entry name" value="LISH"/>
    <property type="match status" value="1"/>
</dbReference>
<protein>
    <recommendedName>
        <fullName evidence="12">Protein RMD5-like protein A</fullName>
    </recommendedName>
</protein>
<name>A0A1D2A783_AUXPR</name>
<evidence type="ECO:0000256" key="1">
    <source>
        <dbReference type="ARBA" id="ARBA00004496"/>
    </source>
</evidence>
<dbReference type="InterPro" id="IPR013083">
    <property type="entry name" value="Znf_RING/FYVE/PHD"/>
</dbReference>
<dbReference type="SMART" id="SM00184">
    <property type="entry name" value="RING"/>
    <property type="match status" value="1"/>
</dbReference>
<dbReference type="InterPro" id="IPR045098">
    <property type="entry name" value="Fyv10_fam"/>
</dbReference>
<dbReference type="GO" id="GO:0034657">
    <property type="term" value="C:GID complex"/>
    <property type="evidence" value="ECO:0007669"/>
    <property type="project" value="TreeGrafter"/>
</dbReference>
<evidence type="ECO:0000259" key="9">
    <source>
        <dbReference type="PROSITE" id="PS50897"/>
    </source>
</evidence>
<dbReference type="InterPro" id="IPR013144">
    <property type="entry name" value="CRA_dom"/>
</dbReference>
<evidence type="ECO:0000256" key="3">
    <source>
        <dbReference type="ARBA" id="ARBA00022723"/>
    </source>
</evidence>
<dbReference type="PROSITE" id="PS50089">
    <property type="entry name" value="ZF_RING_2"/>
    <property type="match status" value="1"/>
</dbReference>
<comment type="subcellular location">
    <subcellularLocation>
        <location evidence="1">Cytoplasm</location>
    </subcellularLocation>
</comment>
<dbReference type="Pfam" id="PF13445">
    <property type="entry name" value="zf-RING_UBOX"/>
    <property type="match status" value="1"/>
</dbReference>
<dbReference type="SMART" id="SM00667">
    <property type="entry name" value="LisH"/>
    <property type="match status" value="1"/>
</dbReference>
<keyword evidence="5" id="KW-0862">Zinc</keyword>
<dbReference type="InterPro" id="IPR024964">
    <property type="entry name" value="CTLH/CRA"/>
</dbReference>
<keyword evidence="2" id="KW-0963">Cytoplasm</keyword>
<evidence type="ECO:0000256" key="7">
    <source>
        <dbReference type="PROSITE-ProRule" id="PRU01215"/>
    </source>
</evidence>
<dbReference type="PROSITE" id="PS50897">
    <property type="entry name" value="CTLH"/>
    <property type="match status" value="1"/>
</dbReference>
<dbReference type="InterPro" id="IPR006595">
    <property type="entry name" value="CTLH_C"/>
</dbReference>
<dbReference type="AlphaFoldDB" id="A0A1D2A783"/>
<keyword evidence="3" id="KW-0479">Metal-binding</keyword>
<dbReference type="CDD" id="cd16652">
    <property type="entry name" value="dRING_Rmd5p-like"/>
    <property type="match status" value="1"/>
</dbReference>
<proteinExistence type="predicted"/>
<evidence type="ECO:0000313" key="11">
    <source>
        <dbReference type="EMBL" id="JAT75072.1"/>
    </source>
</evidence>
<dbReference type="SUPFAM" id="SSF57850">
    <property type="entry name" value="RING/U-box"/>
    <property type="match status" value="1"/>
</dbReference>
<evidence type="ECO:0000256" key="5">
    <source>
        <dbReference type="ARBA" id="ARBA00022833"/>
    </source>
</evidence>